<feature type="signal peptide" evidence="1">
    <location>
        <begin position="1"/>
        <end position="21"/>
    </location>
</feature>
<feature type="chain" id="PRO_5043610604" description="Lipoprotein" evidence="1">
    <location>
        <begin position="22"/>
        <end position="173"/>
    </location>
</feature>
<sequence length="173" mass="19224">MKKKSLLIIILLSFILGSCNNEELEYNDETRIDINLTAPNGQKIARSVESLTSLIAEVAEEAFGENKDIKIGDIIYHDADQGFIAEVAYTTYDGYSKNVIIANTLLENDLNVAKIKSREENGTEVEVTIYSCKSTNGKKCSECVVVASDYGVSCMCQRGESEYCDLHKRQGKF</sequence>
<accession>A0AAW4ZH51</accession>
<reference evidence="2" key="1">
    <citation type="submission" date="2021-07" db="EMBL/GenBank/DDBJ databases">
        <title>Comparative genomics of Bacteroides fragilis group isolates reveals species-dependent resistance mechanisms and validates clinical tools for resistance prediction.</title>
        <authorList>
            <person name="Wallace M.J."/>
            <person name="Jean S."/>
            <person name="Wallace M.A."/>
            <person name="Carey-Ann B.D."/>
            <person name="Dantas G."/>
        </authorList>
    </citation>
    <scope>NUCLEOTIDE SEQUENCE</scope>
    <source>
        <strain evidence="2">BJH_160</strain>
    </source>
</reference>
<dbReference type="AlphaFoldDB" id="A0AAW4ZH51"/>
<evidence type="ECO:0000256" key="1">
    <source>
        <dbReference type="SAM" id="SignalP"/>
    </source>
</evidence>
<dbReference type="RefSeq" id="WP_217741583.1">
    <property type="nucleotide sequence ID" value="NZ_BAABZI010000009.1"/>
</dbReference>
<proteinExistence type="predicted"/>
<dbReference type="PROSITE" id="PS51257">
    <property type="entry name" value="PROKAR_LIPOPROTEIN"/>
    <property type="match status" value="1"/>
</dbReference>
<evidence type="ECO:0000313" key="2">
    <source>
        <dbReference type="EMBL" id="MCE9240391.1"/>
    </source>
</evidence>
<keyword evidence="1" id="KW-0732">Signal</keyword>
<gene>
    <name evidence="2" type="ORF">K0H07_24950</name>
</gene>
<dbReference type="Proteomes" id="UP001200544">
    <property type="component" value="Unassembled WGS sequence"/>
</dbReference>
<protein>
    <recommendedName>
        <fullName evidence="4">Lipoprotein</fullName>
    </recommendedName>
</protein>
<name>A0AAW4ZH51_BACT4</name>
<evidence type="ECO:0008006" key="4">
    <source>
        <dbReference type="Google" id="ProtNLM"/>
    </source>
</evidence>
<organism evidence="2 3">
    <name type="scientific">Bacteroides thetaiotaomicron</name>
    <dbReference type="NCBI Taxonomy" id="818"/>
    <lineage>
        <taxon>Bacteria</taxon>
        <taxon>Pseudomonadati</taxon>
        <taxon>Bacteroidota</taxon>
        <taxon>Bacteroidia</taxon>
        <taxon>Bacteroidales</taxon>
        <taxon>Bacteroidaceae</taxon>
        <taxon>Bacteroides</taxon>
    </lineage>
</organism>
<comment type="caution">
    <text evidence="2">The sequence shown here is derived from an EMBL/GenBank/DDBJ whole genome shotgun (WGS) entry which is preliminary data.</text>
</comment>
<dbReference type="EMBL" id="JAHYQA010000024">
    <property type="protein sequence ID" value="MCE9240391.1"/>
    <property type="molecule type" value="Genomic_DNA"/>
</dbReference>
<evidence type="ECO:0000313" key="3">
    <source>
        <dbReference type="Proteomes" id="UP001200544"/>
    </source>
</evidence>